<reference evidence="10" key="1">
    <citation type="journal article" date="2014" name="Int. J. Syst. Evol. Microbiol.">
        <title>Complete genome sequence of Corynebacterium casei LMG S-19264T (=DSM 44701T), isolated from a smear-ripened cheese.</title>
        <authorList>
            <consortium name="US DOE Joint Genome Institute (JGI-PGF)"/>
            <person name="Walter F."/>
            <person name="Albersmeier A."/>
            <person name="Kalinowski J."/>
            <person name="Ruckert C."/>
        </authorList>
    </citation>
    <scope>NUCLEOTIDE SEQUENCE</scope>
    <source>
        <strain evidence="10">CGMCC 1.15478</strain>
    </source>
</reference>
<evidence type="ECO:0000256" key="8">
    <source>
        <dbReference type="ARBA" id="ARBA00023136"/>
    </source>
</evidence>
<keyword evidence="7 9" id="KW-1133">Transmembrane helix</keyword>
<dbReference type="PANTHER" id="PTHR34308:SF1">
    <property type="entry name" value="COBALAMIN BIOSYNTHESIS PROTEIN CBIB"/>
    <property type="match status" value="1"/>
</dbReference>
<keyword evidence="6 9" id="KW-0812">Transmembrane</keyword>
<organism evidence="10 11">
    <name type="scientific">Hoyosella rhizosphaerae</name>
    <dbReference type="NCBI Taxonomy" id="1755582"/>
    <lineage>
        <taxon>Bacteria</taxon>
        <taxon>Bacillati</taxon>
        <taxon>Actinomycetota</taxon>
        <taxon>Actinomycetes</taxon>
        <taxon>Mycobacteriales</taxon>
        <taxon>Hoyosellaceae</taxon>
        <taxon>Hoyosella</taxon>
    </lineage>
</organism>
<feature type="transmembrane region" description="Helical" evidence="9">
    <location>
        <begin position="306"/>
        <end position="326"/>
    </location>
</feature>
<evidence type="ECO:0000256" key="2">
    <source>
        <dbReference type="ARBA" id="ARBA00004953"/>
    </source>
</evidence>
<dbReference type="GO" id="GO:0009236">
    <property type="term" value="P:cobalamin biosynthetic process"/>
    <property type="evidence" value="ECO:0007669"/>
    <property type="project" value="UniProtKB-UniRule"/>
</dbReference>
<comment type="function">
    <text evidence="9">Converts cobyric acid to cobinamide by the addition of aminopropanol on the F carboxylic group.</text>
</comment>
<protein>
    <recommendedName>
        <fullName evidence="9">Cobalamin biosynthesis protein CobD</fullName>
    </recommendedName>
</protein>
<keyword evidence="8 9" id="KW-0472">Membrane</keyword>
<sequence>MSATTDHVTEPNVLVTRAAGIALGFALDVAVGDPQQWHPVAGFGKVASQLEQAIYRDGYARGALYCGALVGVVAAGALCADMAVRKSSVAHVALTAAATWVALGGTSLTRVGYTMAAHVEAEDIESARGLLPSLCGRDPDVLDADGIARATVESLAENTSDAAIAPLVFAAVGGAPAVLAYRAVNTLDAMVGYRSEKYARFGWASARLDDVANLIPARACAAVTVLVAPPGRRRSAWEAWRSDANKHPSPNAGVVEASAAGALGVQLGGETVYRHGREQRPTLGTGPTPGVHDVRRATRLSSSVQVTTLGVVLLSTLAVAAGQSIFRRRRAHRGSFGRRR</sequence>
<evidence type="ECO:0000313" key="11">
    <source>
        <dbReference type="Proteomes" id="UP000641514"/>
    </source>
</evidence>
<evidence type="ECO:0000313" key="10">
    <source>
        <dbReference type="EMBL" id="GGC71620.1"/>
    </source>
</evidence>
<evidence type="ECO:0000256" key="5">
    <source>
        <dbReference type="ARBA" id="ARBA00022573"/>
    </source>
</evidence>
<name>A0A916XHV9_9ACTN</name>
<dbReference type="InterPro" id="IPR004485">
    <property type="entry name" value="Cobalamin_biosynth_CobD/CbiB"/>
</dbReference>
<dbReference type="Pfam" id="PF03186">
    <property type="entry name" value="CobD_Cbib"/>
    <property type="match status" value="1"/>
</dbReference>
<comment type="similarity">
    <text evidence="3 9">Belongs to the CobD/CbiB family.</text>
</comment>
<dbReference type="GO" id="GO:0005886">
    <property type="term" value="C:plasma membrane"/>
    <property type="evidence" value="ECO:0007669"/>
    <property type="project" value="UniProtKB-SubCell"/>
</dbReference>
<dbReference type="HAMAP" id="MF_00024">
    <property type="entry name" value="CobD_CbiB"/>
    <property type="match status" value="1"/>
</dbReference>
<dbReference type="GO" id="GO:0015420">
    <property type="term" value="F:ABC-type vitamin B12 transporter activity"/>
    <property type="evidence" value="ECO:0007669"/>
    <property type="project" value="UniProtKB-UniRule"/>
</dbReference>
<keyword evidence="11" id="KW-1185">Reference proteome</keyword>
<comment type="caution">
    <text evidence="10">The sequence shown here is derived from an EMBL/GenBank/DDBJ whole genome shotgun (WGS) entry which is preliminary data.</text>
</comment>
<keyword evidence="4 9" id="KW-1003">Cell membrane</keyword>
<dbReference type="NCBIfam" id="NF002276">
    <property type="entry name" value="PRK01209.1-4"/>
    <property type="match status" value="1"/>
</dbReference>
<comment type="pathway">
    <text evidence="2 9">Cofactor biosynthesis; adenosylcobalamin biosynthesis.</text>
</comment>
<evidence type="ECO:0000256" key="6">
    <source>
        <dbReference type="ARBA" id="ARBA00022692"/>
    </source>
</evidence>
<accession>A0A916XHV9</accession>
<comment type="subcellular location">
    <subcellularLocation>
        <location evidence="1 9">Cell membrane</location>
        <topology evidence="1 9">Multi-pass membrane protein</topology>
    </subcellularLocation>
</comment>
<proteinExistence type="inferred from homology"/>
<dbReference type="RefSeq" id="WP_188675639.1">
    <property type="nucleotide sequence ID" value="NZ_BMJH01000003.1"/>
</dbReference>
<dbReference type="EMBL" id="BMJH01000003">
    <property type="protein sequence ID" value="GGC71620.1"/>
    <property type="molecule type" value="Genomic_DNA"/>
</dbReference>
<dbReference type="AlphaFoldDB" id="A0A916XHV9"/>
<dbReference type="GO" id="GO:0048472">
    <property type="term" value="F:threonine-phosphate decarboxylase activity"/>
    <property type="evidence" value="ECO:0007669"/>
    <property type="project" value="InterPro"/>
</dbReference>
<reference evidence="10" key="2">
    <citation type="submission" date="2020-09" db="EMBL/GenBank/DDBJ databases">
        <authorList>
            <person name="Sun Q."/>
            <person name="Zhou Y."/>
        </authorList>
    </citation>
    <scope>NUCLEOTIDE SEQUENCE</scope>
    <source>
        <strain evidence="10">CGMCC 1.15478</strain>
    </source>
</reference>
<evidence type="ECO:0000256" key="9">
    <source>
        <dbReference type="HAMAP-Rule" id="MF_00024"/>
    </source>
</evidence>
<evidence type="ECO:0000256" key="1">
    <source>
        <dbReference type="ARBA" id="ARBA00004651"/>
    </source>
</evidence>
<dbReference type="Proteomes" id="UP000641514">
    <property type="component" value="Unassembled WGS sequence"/>
</dbReference>
<evidence type="ECO:0000256" key="3">
    <source>
        <dbReference type="ARBA" id="ARBA00006263"/>
    </source>
</evidence>
<dbReference type="PANTHER" id="PTHR34308">
    <property type="entry name" value="COBALAMIN BIOSYNTHESIS PROTEIN CBIB"/>
    <property type="match status" value="1"/>
</dbReference>
<evidence type="ECO:0000256" key="7">
    <source>
        <dbReference type="ARBA" id="ARBA00022989"/>
    </source>
</evidence>
<comment type="caution">
    <text evidence="9">Lacks conserved residue(s) required for the propagation of feature annotation.</text>
</comment>
<keyword evidence="5 9" id="KW-0169">Cobalamin biosynthesis</keyword>
<dbReference type="NCBIfam" id="TIGR00380">
    <property type="entry name" value="cobal_cbiB"/>
    <property type="match status" value="1"/>
</dbReference>
<evidence type="ECO:0000256" key="4">
    <source>
        <dbReference type="ARBA" id="ARBA00022475"/>
    </source>
</evidence>
<gene>
    <name evidence="9 10" type="primary">cobD</name>
    <name evidence="10" type="ORF">GCM10011410_25770</name>
</gene>